<feature type="signal peptide" evidence="2">
    <location>
        <begin position="1"/>
        <end position="16"/>
    </location>
</feature>
<dbReference type="Proteomes" id="UP001174997">
    <property type="component" value="Unassembled WGS sequence"/>
</dbReference>
<evidence type="ECO:0000256" key="1">
    <source>
        <dbReference type="SAM" id="Phobius"/>
    </source>
</evidence>
<protein>
    <submittedName>
        <fullName evidence="3">Uncharacterized protein</fullName>
    </submittedName>
</protein>
<comment type="caution">
    <text evidence="3">The sequence shown here is derived from an EMBL/GenBank/DDBJ whole genome shotgun (WGS) entry which is preliminary data.</text>
</comment>
<keyword evidence="4" id="KW-1185">Reference proteome</keyword>
<keyword evidence="1" id="KW-0472">Membrane</keyword>
<name>A0AA39ZGR2_9PEZI</name>
<feature type="chain" id="PRO_5041434200" evidence="2">
    <location>
        <begin position="17"/>
        <end position="315"/>
    </location>
</feature>
<dbReference type="AlphaFoldDB" id="A0AA39ZGR2"/>
<keyword evidence="1" id="KW-0812">Transmembrane</keyword>
<dbReference type="EMBL" id="JAULSY010000028">
    <property type="protein sequence ID" value="KAK0670752.1"/>
    <property type="molecule type" value="Genomic_DNA"/>
</dbReference>
<keyword evidence="2" id="KW-0732">Signal</keyword>
<gene>
    <name evidence="3" type="ORF">QBC41DRAFT_67913</name>
</gene>
<keyword evidence="1" id="KW-1133">Transmembrane helix</keyword>
<feature type="transmembrane region" description="Helical" evidence="1">
    <location>
        <begin position="111"/>
        <end position="131"/>
    </location>
</feature>
<feature type="transmembrane region" description="Helical" evidence="1">
    <location>
        <begin position="206"/>
        <end position="225"/>
    </location>
</feature>
<evidence type="ECO:0000313" key="4">
    <source>
        <dbReference type="Proteomes" id="UP001174997"/>
    </source>
</evidence>
<organism evidence="3 4">
    <name type="scientific">Cercophora samala</name>
    <dbReference type="NCBI Taxonomy" id="330535"/>
    <lineage>
        <taxon>Eukaryota</taxon>
        <taxon>Fungi</taxon>
        <taxon>Dikarya</taxon>
        <taxon>Ascomycota</taxon>
        <taxon>Pezizomycotina</taxon>
        <taxon>Sordariomycetes</taxon>
        <taxon>Sordariomycetidae</taxon>
        <taxon>Sordariales</taxon>
        <taxon>Lasiosphaeriaceae</taxon>
        <taxon>Cercophora</taxon>
    </lineage>
</organism>
<sequence length="315" mass="35523">MVLSPCSLLFQYPLLGLPTSPTVSVCQMDDQHQTPIPLRTLTQQGQFSPSQQPSSRYQAVVDILNDSRIHQEQPLPAVDGERSITSYFRRFEDFVLSEIQKSRKHSRTANTIIQLMLAIAVLALTALTVYLTEEGASLSRWTAKKEFLDYCEAHEWESFDCQKARNAPLEAPPGVFGYFGLYELSYTTSGATTSKLLMIASLTATYLAYFLCFAFAVWWLGILFIRSYHDPVGLLFFFSFCGLRHICRRYYTLSAGTTLACCFGGSLLLSFGCLGGAFPVRTAWGFLGRVVCRCLLFLLVVILYGEVFEWQLFRT</sequence>
<evidence type="ECO:0000313" key="3">
    <source>
        <dbReference type="EMBL" id="KAK0670752.1"/>
    </source>
</evidence>
<evidence type="ECO:0000256" key="2">
    <source>
        <dbReference type="SAM" id="SignalP"/>
    </source>
</evidence>
<feature type="transmembrane region" description="Helical" evidence="1">
    <location>
        <begin position="290"/>
        <end position="313"/>
    </location>
</feature>
<accession>A0AA39ZGR2</accession>
<proteinExistence type="predicted"/>
<feature type="transmembrane region" description="Helical" evidence="1">
    <location>
        <begin position="257"/>
        <end position="278"/>
    </location>
</feature>
<reference evidence="3" key="1">
    <citation type="submission" date="2023-06" db="EMBL/GenBank/DDBJ databases">
        <title>Genome-scale phylogeny and comparative genomics of the fungal order Sordariales.</title>
        <authorList>
            <consortium name="Lawrence Berkeley National Laboratory"/>
            <person name="Hensen N."/>
            <person name="Bonometti L."/>
            <person name="Westerberg I."/>
            <person name="Brannstrom I.O."/>
            <person name="Guillou S."/>
            <person name="Cros-Aarteil S."/>
            <person name="Calhoun S."/>
            <person name="Haridas S."/>
            <person name="Kuo A."/>
            <person name="Mondo S."/>
            <person name="Pangilinan J."/>
            <person name="Riley R."/>
            <person name="Labutti K."/>
            <person name="Andreopoulos B."/>
            <person name="Lipzen A."/>
            <person name="Chen C."/>
            <person name="Yanf M."/>
            <person name="Daum C."/>
            <person name="Ng V."/>
            <person name="Clum A."/>
            <person name="Steindorff A."/>
            <person name="Ohm R."/>
            <person name="Martin F."/>
            <person name="Silar P."/>
            <person name="Natvig D."/>
            <person name="Lalanne C."/>
            <person name="Gautier V."/>
            <person name="Ament-Velasquez S.L."/>
            <person name="Kruys A."/>
            <person name="Hutchinson M.I."/>
            <person name="Powell A.J."/>
            <person name="Barry K."/>
            <person name="Miller A.N."/>
            <person name="Grigoriev I.V."/>
            <person name="Debuchy R."/>
            <person name="Gladieux P."/>
            <person name="Thoren M.H."/>
            <person name="Johannesson H."/>
        </authorList>
    </citation>
    <scope>NUCLEOTIDE SEQUENCE</scope>
    <source>
        <strain evidence="3">CBS 307.81</strain>
    </source>
</reference>